<keyword evidence="3" id="KW-1185">Reference proteome</keyword>
<reference evidence="2" key="1">
    <citation type="submission" date="2019-03" db="EMBL/GenBank/DDBJ databases">
        <title>WGS assembly of Setaria viridis.</title>
        <authorList>
            <person name="Huang P."/>
            <person name="Jenkins J."/>
            <person name="Grimwood J."/>
            <person name="Barry K."/>
            <person name="Healey A."/>
            <person name="Mamidi S."/>
            <person name="Sreedasyam A."/>
            <person name="Shu S."/>
            <person name="Feldman M."/>
            <person name="Wu J."/>
            <person name="Yu Y."/>
            <person name="Chen C."/>
            <person name="Johnson J."/>
            <person name="Rokhsar D."/>
            <person name="Baxter I."/>
            <person name="Schmutz J."/>
            <person name="Brutnell T."/>
            <person name="Kellogg E."/>
        </authorList>
    </citation>
    <scope>NUCLEOTIDE SEQUENCE [LARGE SCALE GENOMIC DNA]</scope>
</reference>
<sequence>MGDVDYANVPGGYFMGPPANAAAAEPKPAATTQTPGDYFIGTPENLRQQGMEAEPARPAGELKRSRSFMEWFPCLRG</sequence>
<dbReference type="EMBL" id="CM016559">
    <property type="protein sequence ID" value="TKW00132.1"/>
    <property type="molecule type" value="Genomic_DNA"/>
</dbReference>
<organism evidence="2 3">
    <name type="scientific">Setaria viridis</name>
    <name type="common">Green bristlegrass</name>
    <name type="synonym">Setaria italica subsp. viridis</name>
    <dbReference type="NCBI Taxonomy" id="4556"/>
    <lineage>
        <taxon>Eukaryota</taxon>
        <taxon>Viridiplantae</taxon>
        <taxon>Streptophyta</taxon>
        <taxon>Embryophyta</taxon>
        <taxon>Tracheophyta</taxon>
        <taxon>Spermatophyta</taxon>
        <taxon>Magnoliopsida</taxon>
        <taxon>Liliopsida</taxon>
        <taxon>Poales</taxon>
        <taxon>Poaceae</taxon>
        <taxon>PACMAD clade</taxon>
        <taxon>Panicoideae</taxon>
        <taxon>Panicodae</taxon>
        <taxon>Paniceae</taxon>
        <taxon>Cenchrinae</taxon>
        <taxon>Setaria</taxon>
    </lineage>
</organism>
<name>A0A4U6TF20_SETVI</name>
<accession>A0A4U6TF20</accession>
<evidence type="ECO:0000313" key="3">
    <source>
        <dbReference type="Proteomes" id="UP000298652"/>
    </source>
</evidence>
<dbReference type="Proteomes" id="UP000298652">
    <property type="component" value="Chromosome 8"/>
</dbReference>
<evidence type="ECO:0000256" key="1">
    <source>
        <dbReference type="SAM" id="MobiDB-lite"/>
    </source>
</evidence>
<dbReference type="OMA" id="RSFMEWF"/>
<evidence type="ECO:0000313" key="2">
    <source>
        <dbReference type="EMBL" id="TKW00132.1"/>
    </source>
</evidence>
<gene>
    <name evidence="2" type="ORF">SEVIR_8G088900v2</name>
</gene>
<feature type="compositionally biased region" description="Low complexity" evidence="1">
    <location>
        <begin position="17"/>
        <end position="35"/>
    </location>
</feature>
<dbReference type="AlphaFoldDB" id="A0A4U6TF20"/>
<dbReference type="Gramene" id="TKW00132">
    <property type="protein sequence ID" value="TKW00132"/>
    <property type="gene ID" value="SEVIR_8G088900v2"/>
</dbReference>
<proteinExistence type="predicted"/>
<feature type="region of interest" description="Disordered" evidence="1">
    <location>
        <begin position="17"/>
        <end position="43"/>
    </location>
</feature>
<protein>
    <submittedName>
        <fullName evidence="2">Uncharacterized protein</fullName>
    </submittedName>
</protein>